<evidence type="ECO:0000256" key="1">
    <source>
        <dbReference type="ARBA" id="ARBA00022448"/>
    </source>
</evidence>
<keyword evidence="2 6" id="KW-0349">Heme</keyword>
<dbReference type="EMBL" id="BMXF01000002">
    <property type="protein sequence ID" value="GHB70508.1"/>
    <property type="molecule type" value="Genomic_DNA"/>
</dbReference>
<dbReference type="Gene3D" id="1.10.760.10">
    <property type="entry name" value="Cytochrome c-like domain"/>
    <property type="match status" value="1"/>
</dbReference>
<keyword evidence="10" id="KW-1185">Reference proteome</keyword>
<protein>
    <submittedName>
        <fullName evidence="9">Uncharacterized protein</fullName>
    </submittedName>
</protein>
<reference evidence="9 10" key="1">
    <citation type="journal article" date="2014" name="Int. J. Syst. Evol. Microbiol.">
        <title>Complete genome sequence of Corynebacterium casei LMG S-19264T (=DSM 44701T), isolated from a smear-ripened cheese.</title>
        <authorList>
            <consortium name="US DOE Joint Genome Institute (JGI-PGF)"/>
            <person name="Walter F."/>
            <person name="Albersmeier A."/>
            <person name="Kalinowski J."/>
            <person name="Ruckert C."/>
        </authorList>
    </citation>
    <scope>NUCLEOTIDE SEQUENCE [LARGE SCALE GENOMIC DNA]</scope>
    <source>
        <strain evidence="9 10">KCTC 12866</strain>
    </source>
</reference>
<feature type="domain" description="PKD" evidence="7">
    <location>
        <begin position="456"/>
        <end position="538"/>
    </location>
</feature>
<dbReference type="Pfam" id="PF00034">
    <property type="entry name" value="Cytochrom_C"/>
    <property type="match status" value="1"/>
</dbReference>
<dbReference type="InterPro" id="IPR022409">
    <property type="entry name" value="PKD/Chitinase_dom"/>
</dbReference>
<dbReference type="InterPro" id="IPR013783">
    <property type="entry name" value="Ig-like_fold"/>
</dbReference>
<evidence type="ECO:0000256" key="3">
    <source>
        <dbReference type="ARBA" id="ARBA00022723"/>
    </source>
</evidence>
<dbReference type="Gene3D" id="2.120.10.30">
    <property type="entry name" value="TolB, C-terminal domain"/>
    <property type="match status" value="1"/>
</dbReference>
<keyword evidence="5 6" id="KW-0408">Iron</keyword>
<dbReference type="PRINTS" id="PR00606">
    <property type="entry name" value="CYTCHROMECID"/>
</dbReference>
<dbReference type="InterPro" id="IPR036909">
    <property type="entry name" value="Cyt_c-like_dom_sf"/>
</dbReference>
<dbReference type="GO" id="GO:0009055">
    <property type="term" value="F:electron transfer activity"/>
    <property type="evidence" value="ECO:0007669"/>
    <property type="project" value="InterPro"/>
</dbReference>
<keyword evidence="4" id="KW-0249">Electron transport</keyword>
<keyword evidence="3 6" id="KW-0479">Metal-binding</keyword>
<organism evidence="9 10">
    <name type="scientific">Persicitalea jodogahamensis</name>
    <dbReference type="NCBI Taxonomy" id="402147"/>
    <lineage>
        <taxon>Bacteria</taxon>
        <taxon>Pseudomonadati</taxon>
        <taxon>Bacteroidota</taxon>
        <taxon>Cytophagia</taxon>
        <taxon>Cytophagales</taxon>
        <taxon>Spirosomataceae</taxon>
        <taxon>Persicitalea</taxon>
    </lineage>
</organism>
<dbReference type="Proteomes" id="UP000598271">
    <property type="component" value="Unassembled WGS sequence"/>
</dbReference>
<dbReference type="CDD" id="cd00146">
    <property type="entry name" value="PKD"/>
    <property type="match status" value="1"/>
</dbReference>
<evidence type="ECO:0000313" key="9">
    <source>
        <dbReference type="EMBL" id="GHB70508.1"/>
    </source>
</evidence>
<dbReference type="SUPFAM" id="SSF49299">
    <property type="entry name" value="PKD domain"/>
    <property type="match status" value="1"/>
</dbReference>
<keyword evidence="1" id="KW-0813">Transport</keyword>
<evidence type="ECO:0000259" key="8">
    <source>
        <dbReference type="PROSITE" id="PS51007"/>
    </source>
</evidence>
<evidence type="ECO:0000256" key="2">
    <source>
        <dbReference type="ARBA" id="ARBA00022617"/>
    </source>
</evidence>
<dbReference type="AlphaFoldDB" id="A0A8J3D447"/>
<dbReference type="Pfam" id="PF03422">
    <property type="entry name" value="CBM_6"/>
    <property type="match status" value="1"/>
</dbReference>
<evidence type="ECO:0000313" key="10">
    <source>
        <dbReference type="Proteomes" id="UP000598271"/>
    </source>
</evidence>
<dbReference type="InterPro" id="IPR002324">
    <property type="entry name" value="Cyt_c_ID"/>
</dbReference>
<dbReference type="CDD" id="cd04084">
    <property type="entry name" value="CBM6_xylanase-like"/>
    <property type="match status" value="1"/>
</dbReference>
<dbReference type="InterPro" id="IPR000601">
    <property type="entry name" value="PKD_dom"/>
</dbReference>
<dbReference type="InterPro" id="IPR009056">
    <property type="entry name" value="Cyt_c-like_dom"/>
</dbReference>
<evidence type="ECO:0000256" key="4">
    <source>
        <dbReference type="ARBA" id="ARBA00022982"/>
    </source>
</evidence>
<comment type="caution">
    <text evidence="9">The sequence shown here is derived from an EMBL/GenBank/DDBJ whole genome shotgun (WGS) entry which is preliminary data.</text>
</comment>
<gene>
    <name evidence="9" type="ORF">GCM10007390_25250</name>
</gene>
<feature type="binding site" description="covalent" evidence="6">
    <location>
        <position position="619"/>
    </location>
    <ligand>
        <name>heme c</name>
        <dbReference type="ChEBI" id="CHEBI:61717"/>
    </ligand>
</feature>
<dbReference type="PANTHER" id="PTHR19328:SF75">
    <property type="entry name" value="ALDOSE SUGAR DEHYDROGENASE YLII"/>
    <property type="match status" value="1"/>
</dbReference>
<evidence type="ECO:0000259" key="7">
    <source>
        <dbReference type="PROSITE" id="PS50093"/>
    </source>
</evidence>
<dbReference type="PANTHER" id="PTHR19328">
    <property type="entry name" value="HEDGEHOG-INTERACTING PROTEIN"/>
    <property type="match status" value="1"/>
</dbReference>
<dbReference type="PROSITE" id="PS50093">
    <property type="entry name" value="PKD"/>
    <property type="match status" value="1"/>
</dbReference>
<dbReference type="SUPFAM" id="SSF50952">
    <property type="entry name" value="Soluble quinoprotein glucose dehydrogenase"/>
    <property type="match status" value="1"/>
</dbReference>
<proteinExistence type="predicted"/>
<dbReference type="SMART" id="SM00089">
    <property type="entry name" value="PKD"/>
    <property type="match status" value="1"/>
</dbReference>
<dbReference type="InterPro" id="IPR011041">
    <property type="entry name" value="Quinoprot_gluc/sorb_DH_b-prop"/>
</dbReference>
<dbReference type="InterPro" id="IPR005084">
    <property type="entry name" value="CBM6"/>
</dbReference>
<dbReference type="GO" id="GO:0020037">
    <property type="term" value="F:heme binding"/>
    <property type="evidence" value="ECO:0007669"/>
    <property type="project" value="InterPro"/>
</dbReference>
<name>A0A8J3D447_9BACT</name>
<evidence type="ECO:0000256" key="5">
    <source>
        <dbReference type="ARBA" id="ARBA00023004"/>
    </source>
</evidence>
<feature type="binding site" description="covalent" evidence="6">
    <location>
        <position position="623"/>
    </location>
    <ligand>
        <name>heme c</name>
        <dbReference type="ChEBI" id="CHEBI:61717"/>
    </ligand>
</feature>
<evidence type="ECO:0000256" key="6">
    <source>
        <dbReference type="PIRSR" id="PIRSR602324-1"/>
    </source>
</evidence>
<dbReference type="SUPFAM" id="SSF46626">
    <property type="entry name" value="Cytochrome c"/>
    <property type="match status" value="1"/>
</dbReference>
<dbReference type="GO" id="GO:0030246">
    <property type="term" value="F:carbohydrate binding"/>
    <property type="evidence" value="ECO:0007669"/>
    <property type="project" value="InterPro"/>
</dbReference>
<dbReference type="Pfam" id="PF18911">
    <property type="entry name" value="PKD_4"/>
    <property type="match status" value="1"/>
</dbReference>
<comment type="PTM">
    <text evidence="6">Binds 1 heme c group covalently per subunit.</text>
</comment>
<dbReference type="InterPro" id="IPR012938">
    <property type="entry name" value="Glc/Sorbosone_DH"/>
</dbReference>
<dbReference type="GO" id="GO:0005506">
    <property type="term" value="F:iron ion binding"/>
    <property type="evidence" value="ECO:0007669"/>
    <property type="project" value="InterPro"/>
</dbReference>
<accession>A0A8J3D447</accession>
<dbReference type="InterPro" id="IPR035986">
    <property type="entry name" value="PKD_dom_sf"/>
</dbReference>
<dbReference type="PROSITE" id="PS51007">
    <property type="entry name" value="CYTC"/>
    <property type="match status" value="1"/>
</dbReference>
<sequence length="866" mass="95520">MVSGLSALAQSPAVPEENRFTKTVLSNDLNEPMELAVAPDGRVFFTERKGNFYVYDPASRQTKLIREFPVFWETKYGNGLIGLALDPDFAKNHYIYFYNTPISDTPKQHVSRFMLRDDNTLDVASEKVLLEIPIDYEISRHTGGSLAFGPDGNLYISVGDNTSPFASKGFTPIDERPGREQFDDQRAAGNANDLRGAILRVHPEADGTISIPDGNLFAKGTAGTRPEIYVMGCRNPYRITVDPKTGILYWGEIGPDSGKEGEEGPKGYDEFNQARKAGNFGWPYFIGDNKAYHDVDFATEKVGPIFDPAHPVNDSPNNTGIKNLPPAQKALIWYPYDESAEFPELGKGGRSAIIGPVYNFDPSLKSETKFPQYFDKKLFITEWMRNWVFAVDLDDNQNYRGMAQFMPATGDFRRPIDMTFGPEGSLYALEYGSVYGIDNADARLVRIDYNAGNRAPVAIISATDSLGTAPMKVTFGTKKSYDLDKDPVTYQWKFGNNTVTSNGGTVTFTFGKNGIHPVILKATDPSGASSSDTLLIRVGNTLPQLAIETPNNRSFYFDNEQFAYSVKVTDKEDKSIDPKRTNVKFKFIPQLANQAALIGHQETAENMDLGKELLEKSDCKACHQINQKSVGPAFTDVSNKYRTDPGALARLANKVITGGGGVWGDMAMNAHPQLSKEEATEIVKYVLAIGEAQTSLPPQGSKVLQEHTQESKPGLYQLTASYTDGGGGGIDPLTNYTSLWLRPAQVEVEQLDSLYLLKKERSGLSNLKNGAVFVMKDIDLKNIKTLTFRYSVPDDGLKVEVRSGSSTGKVLSALKFSPASGTNKFAESTVPVETTTIRQDLYFVFTRKEDNGDTTTGTLDWVRFGL</sequence>
<dbReference type="Gene3D" id="2.60.120.260">
    <property type="entry name" value="Galactose-binding domain-like"/>
    <property type="match status" value="1"/>
</dbReference>
<dbReference type="Pfam" id="PF07995">
    <property type="entry name" value="GSDH"/>
    <property type="match status" value="1"/>
</dbReference>
<feature type="domain" description="Cytochrome c" evidence="8">
    <location>
        <begin position="605"/>
        <end position="690"/>
    </location>
</feature>
<dbReference type="InterPro" id="IPR011042">
    <property type="entry name" value="6-blade_b-propeller_TolB-like"/>
</dbReference>
<feature type="binding site" description="covalent" evidence="6">
    <location>
        <position position="668"/>
    </location>
    <ligand>
        <name>heme c</name>
        <dbReference type="ChEBI" id="CHEBI:61717"/>
    </ligand>
</feature>
<dbReference type="Gene3D" id="2.60.40.10">
    <property type="entry name" value="Immunoglobulins"/>
    <property type="match status" value="1"/>
</dbReference>